<sequence>MLLRSSEDDPTVINLVISTTDMARKDLATLKNITDKDGITYKVEHEIHDTMKELKLKKKWSGLGGADCIICEAKSIDWMNAEKIKLGFPITRTANSSIELYEILIFEGEGTIIKKPKDYDHRKGLTNQPLTSSDQHSITILHSYVNVLGWFLKVIYRCHASYECWIEKKTIEGEPIRRAKSVVRDMLKETTGLTLDQVAGANSRGGTTNDGNQDRRFFKSESHDFVVACVAEKYKGTINCLHKNLSVILRVLSSTKEVNCEKLRDITTETSLLIAEKLPWVSLNHTIHVVLHHSVELIQINNNWSIGSLSEEALESNNKFVRRYLEQFSRKMNPTDQLKDAMSRLIERSNPEILFHQRKFKNSPIL</sequence>
<comment type="caution">
    <text evidence="1">The sequence shown here is derived from an EMBL/GenBank/DDBJ whole genome shotgun (WGS) entry which is preliminary data.</text>
</comment>
<protein>
    <submittedName>
        <fullName evidence="1">Uncharacterized protein</fullName>
    </submittedName>
</protein>
<evidence type="ECO:0000313" key="2">
    <source>
        <dbReference type="Proteomes" id="UP001497623"/>
    </source>
</evidence>
<name>A0AAV2QDZ4_MEGNR</name>
<reference evidence="1 2" key="1">
    <citation type="submission" date="2024-05" db="EMBL/GenBank/DDBJ databases">
        <authorList>
            <person name="Wallberg A."/>
        </authorList>
    </citation>
    <scope>NUCLEOTIDE SEQUENCE [LARGE SCALE GENOMIC DNA]</scope>
</reference>
<accession>A0AAV2QDZ4</accession>
<dbReference type="Proteomes" id="UP001497623">
    <property type="component" value="Unassembled WGS sequence"/>
</dbReference>
<proteinExistence type="predicted"/>
<gene>
    <name evidence="1" type="ORF">MNOR_LOCUS10114</name>
</gene>
<keyword evidence="2" id="KW-1185">Reference proteome</keyword>
<dbReference type="EMBL" id="CAXKWB010005024">
    <property type="protein sequence ID" value="CAL4076329.1"/>
    <property type="molecule type" value="Genomic_DNA"/>
</dbReference>
<organism evidence="1 2">
    <name type="scientific">Meganyctiphanes norvegica</name>
    <name type="common">Northern krill</name>
    <name type="synonym">Thysanopoda norvegica</name>
    <dbReference type="NCBI Taxonomy" id="48144"/>
    <lineage>
        <taxon>Eukaryota</taxon>
        <taxon>Metazoa</taxon>
        <taxon>Ecdysozoa</taxon>
        <taxon>Arthropoda</taxon>
        <taxon>Crustacea</taxon>
        <taxon>Multicrustacea</taxon>
        <taxon>Malacostraca</taxon>
        <taxon>Eumalacostraca</taxon>
        <taxon>Eucarida</taxon>
        <taxon>Euphausiacea</taxon>
        <taxon>Euphausiidae</taxon>
        <taxon>Meganyctiphanes</taxon>
    </lineage>
</organism>
<dbReference type="AlphaFoldDB" id="A0AAV2QDZ4"/>
<evidence type="ECO:0000313" key="1">
    <source>
        <dbReference type="EMBL" id="CAL4076329.1"/>
    </source>
</evidence>